<dbReference type="EMBL" id="LR796403">
    <property type="protein sequence ID" value="CAB4142037.1"/>
    <property type="molecule type" value="Genomic_DNA"/>
</dbReference>
<protein>
    <submittedName>
        <fullName evidence="1">Uncharacterized protein</fullName>
    </submittedName>
</protein>
<name>A0A6J5M8R7_9CAUD</name>
<evidence type="ECO:0000313" key="1">
    <source>
        <dbReference type="EMBL" id="CAB4142037.1"/>
    </source>
</evidence>
<sequence length="53" mass="6240">MSQIRKAGRPVKGEKRRAICLRLPEDIYEYLRSSPEGIRQKVIKLVEEERRAS</sequence>
<organism evidence="1">
    <name type="scientific">uncultured Caudovirales phage</name>
    <dbReference type="NCBI Taxonomy" id="2100421"/>
    <lineage>
        <taxon>Viruses</taxon>
        <taxon>Duplodnaviria</taxon>
        <taxon>Heunggongvirae</taxon>
        <taxon>Uroviricota</taxon>
        <taxon>Caudoviricetes</taxon>
        <taxon>Peduoviridae</taxon>
        <taxon>Maltschvirus</taxon>
        <taxon>Maltschvirus maltsch</taxon>
    </lineage>
</organism>
<proteinExistence type="predicted"/>
<reference evidence="1" key="1">
    <citation type="submission" date="2020-04" db="EMBL/GenBank/DDBJ databases">
        <authorList>
            <person name="Chiriac C."/>
            <person name="Salcher M."/>
            <person name="Ghai R."/>
            <person name="Kavagutti S V."/>
        </authorList>
    </citation>
    <scope>NUCLEOTIDE SEQUENCE</scope>
</reference>
<gene>
    <name evidence="1" type="ORF">UFOVP423_40</name>
</gene>
<accession>A0A6J5M8R7</accession>